<accession>A0AA36HEP7</accession>
<feature type="domain" description="Hcy-binding" evidence="7">
    <location>
        <begin position="1"/>
        <end position="304"/>
    </location>
</feature>
<dbReference type="GO" id="GO:0033528">
    <property type="term" value="P:S-methylmethionine cycle"/>
    <property type="evidence" value="ECO:0007669"/>
    <property type="project" value="TreeGrafter"/>
</dbReference>
<dbReference type="InterPro" id="IPR051486">
    <property type="entry name" value="Hcy_S-methyltransferase"/>
</dbReference>
<dbReference type="PROSITE" id="PS50970">
    <property type="entry name" value="HCY"/>
    <property type="match status" value="1"/>
</dbReference>
<dbReference type="GO" id="GO:0008898">
    <property type="term" value="F:S-adenosylmethionine-homocysteine S-methyltransferase activity"/>
    <property type="evidence" value="ECO:0007669"/>
    <property type="project" value="TreeGrafter"/>
</dbReference>
<reference evidence="8" key="1">
    <citation type="submission" date="2023-07" db="EMBL/GenBank/DDBJ databases">
        <authorList>
            <consortium name="CYATHOMIX"/>
        </authorList>
    </citation>
    <scope>NUCLEOTIDE SEQUENCE</scope>
    <source>
        <strain evidence="8">N/A</strain>
    </source>
</reference>
<dbReference type="GO" id="GO:0008270">
    <property type="term" value="F:zinc ion binding"/>
    <property type="evidence" value="ECO:0007669"/>
    <property type="project" value="InterPro"/>
</dbReference>
<protein>
    <recommendedName>
        <fullName evidence="7">Hcy-binding domain-containing protein</fullName>
    </recommendedName>
</protein>
<keyword evidence="9" id="KW-1185">Reference proteome</keyword>
<evidence type="ECO:0000256" key="6">
    <source>
        <dbReference type="PROSITE-ProRule" id="PRU00333"/>
    </source>
</evidence>
<comment type="pathway">
    <text evidence="5">Amino-acid biosynthesis; L-methionine biosynthesis via de novo pathway.</text>
</comment>
<dbReference type="InterPro" id="IPR036589">
    <property type="entry name" value="HCY_dom_sf"/>
</dbReference>
<sequence>MPSKAKKVRVLDGSFASELSKVVPGFFEQECPNWTFDAVIHQPKAVVKVHKSFIDAGVDDITTNTYHASLPLLQEQGLDGRALIKKAVDLLKELLPTYHAKEGRRIWAALGSYAINFRGQAAEYTGSYVDSLPSDKILAVMTDFHAGQIKAVVEAGLTNILFETVSSLLEGKAISQALSMSHCNDIKAIVSFTCKKDGTTLRHGEKFADVVQLVLTNPKVIGFGINCTDPTAVTPLLESVQSFLPVNEIFVYPNGGEHEQSASVEDGLDVILMSTEKWIQLGATVIGGCCGIDADGISQIRKRVDRLQQSAE</sequence>
<comment type="cofactor">
    <cofactor evidence="6">
        <name>Zn(2+)</name>
        <dbReference type="ChEBI" id="CHEBI:29105"/>
    </cofactor>
</comment>
<dbReference type="SUPFAM" id="SSF82282">
    <property type="entry name" value="Homocysteine S-methyltransferase"/>
    <property type="match status" value="1"/>
</dbReference>
<dbReference type="InterPro" id="IPR003726">
    <property type="entry name" value="HCY_dom"/>
</dbReference>
<dbReference type="GO" id="GO:0009086">
    <property type="term" value="P:methionine biosynthetic process"/>
    <property type="evidence" value="ECO:0007669"/>
    <property type="project" value="InterPro"/>
</dbReference>
<name>A0AA36HEP7_CYLNA</name>
<evidence type="ECO:0000256" key="5">
    <source>
        <dbReference type="ARBA" id="ARBA00034478"/>
    </source>
</evidence>
<evidence type="ECO:0000256" key="2">
    <source>
        <dbReference type="ARBA" id="ARBA00022679"/>
    </source>
</evidence>
<dbReference type="PANTHER" id="PTHR46015:SF1">
    <property type="entry name" value="HOMOCYSTEINE S-METHYLTRANSFERASE-LIKE ISOFORM 1"/>
    <property type="match status" value="1"/>
</dbReference>
<feature type="binding site" evidence="6">
    <location>
        <position position="289"/>
    </location>
    <ligand>
        <name>Zn(2+)</name>
        <dbReference type="ChEBI" id="CHEBI:29105"/>
    </ligand>
</feature>
<evidence type="ECO:0000313" key="8">
    <source>
        <dbReference type="EMBL" id="CAJ0609429.1"/>
    </source>
</evidence>
<organism evidence="8 9">
    <name type="scientific">Cylicocyclus nassatus</name>
    <name type="common">Nematode worm</name>
    <dbReference type="NCBI Taxonomy" id="53992"/>
    <lineage>
        <taxon>Eukaryota</taxon>
        <taxon>Metazoa</taxon>
        <taxon>Ecdysozoa</taxon>
        <taxon>Nematoda</taxon>
        <taxon>Chromadorea</taxon>
        <taxon>Rhabditida</taxon>
        <taxon>Rhabditina</taxon>
        <taxon>Rhabditomorpha</taxon>
        <taxon>Strongyloidea</taxon>
        <taxon>Strongylidae</taxon>
        <taxon>Cylicocyclus</taxon>
    </lineage>
</organism>
<dbReference type="Proteomes" id="UP001176961">
    <property type="component" value="Unassembled WGS sequence"/>
</dbReference>
<dbReference type="PIRSF" id="PIRSF037505">
    <property type="entry name" value="Betaine_HMT"/>
    <property type="match status" value="1"/>
</dbReference>
<dbReference type="AlphaFoldDB" id="A0AA36HEP7"/>
<evidence type="ECO:0000256" key="4">
    <source>
        <dbReference type="ARBA" id="ARBA00022833"/>
    </source>
</evidence>
<evidence type="ECO:0000256" key="1">
    <source>
        <dbReference type="ARBA" id="ARBA00022603"/>
    </source>
</evidence>
<dbReference type="Pfam" id="PF02574">
    <property type="entry name" value="S-methyl_trans"/>
    <property type="match status" value="1"/>
</dbReference>
<evidence type="ECO:0000259" key="7">
    <source>
        <dbReference type="PROSITE" id="PS50970"/>
    </source>
</evidence>
<keyword evidence="4 6" id="KW-0862">Zinc</keyword>
<evidence type="ECO:0000256" key="3">
    <source>
        <dbReference type="ARBA" id="ARBA00022723"/>
    </source>
</evidence>
<dbReference type="EMBL" id="CATQJL010000326">
    <property type="protein sequence ID" value="CAJ0609429.1"/>
    <property type="molecule type" value="Genomic_DNA"/>
</dbReference>
<dbReference type="InterPro" id="IPR017226">
    <property type="entry name" value="BHMT-like"/>
</dbReference>
<feature type="binding site" evidence="6">
    <location>
        <position position="290"/>
    </location>
    <ligand>
        <name>Zn(2+)</name>
        <dbReference type="ChEBI" id="CHEBI:29105"/>
    </ligand>
</feature>
<dbReference type="GO" id="GO:0032259">
    <property type="term" value="P:methylation"/>
    <property type="evidence" value="ECO:0007669"/>
    <property type="project" value="UniProtKB-KW"/>
</dbReference>
<dbReference type="Gene3D" id="3.20.20.330">
    <property type="entry name" value="Homocysteine-binding-like domain"/>
    <property type="match status" value="1"/>
</dbReference>
<proteinExistence type="predicted"/>
<comment type="caution">
    <text evidence="8">The sequence shown here is derived from an EMBL/GenBank/DDBJ whole genome shotgun (WGS) entry which is preliminary data.</text>
</comment>
<feature type="binding site" evidence="6">
    <location>
        <position position="227"/>
    </location>
    <ligand>
        <name>Zn(2+)</name>
        <dbReference type="ChEBI" id="CHEBI:29105"/>
    </ligand>
</feature>
<keyword evidence="2 6" id="KW-0808">Transferase</keyword>
<gene>
    <name evidence="8" type="ORF">CYNAS_LOCUS21412</name>
</gene>
<dbReference type="PANTHER" id="PTHR46015">
    <property type="entry name" value="ZGC:172121"/>
    <property type="match status" value="1"/>
</dbReference>
<keyword evidence="1 6" id="KW-0489">Methyltransferase</keyword>
<evidence type="ECO:0000313" key="9">
    <source>
        <dbReference type="Proteomes" id="UP001176961"/>
    </source>
</evidence>
<keyword evidence="3 6" id="KW-0479">Metal-binding</keyword>